<dbReference type="InterPro" id="IPR052043">
    <property type="entry name" value="PolySaccharide_Degr_Enz"/>
</dbReference>
<dbReference type="Pfam" id="PF16153">
    <property type="entry name" value="DUF4861"/>
    <property type="match status" value="1"/>
</dbReference>
<dbReference type="OrthoDB" id="9800230at2"/>
<dbReference type="RefSeq" id="WP_077132144.1">
    <property type="nucleotide sequence ID" value="NZ_CP014263.1"/>
</dbReference>
<organism evidence="3 4">
    <name type="scientific">Spirosoma montaniterrae</name>
    <dbReference type="NCBI Taxonomy" id="1178516"/>
    <lineage>
        <taxon>Bacteria</taxon>
        <taxon>Pseudomonadati</taxon>
        <taxon>Bacteroidota</taxon>
        <taxon>Cytophagia</taxon>
        <taxon>Cytophagales</taxon>
        <taxon>Cytophagaceae</taxon>
        <taxon>Spirosoma</taxon>
    </lineage>
</organism>
<evidence type="ECO:0000313" key="4">
    <source>
        <dbReference type="Proteomes" id="UP000187941"/>
    </source>
</evidence>
<keyword evidence="2" id="KW-0732">Signal</keyword>
<dbReference type="STRING" id="1178516.AWR27_16105"/>
<protein>
    <recommendedName>
        <fullName evidence="5">DUF4861 domain-containing protein</fullName>
    </recommendedName>
</protein>
<gene>
    <name evidence="3" type="ORF">AWR27_16105</name>
</gene>
<dbReference type="InterPro" id="IPR008928">
    <property type="entry name" value="6-hairpin_glycosidase_sf"/>
</dbReference>
<dbReference type="Proteomes" id="UP000187941">
    <property type="component" value="Chromosome"/>
</dbReference>
<evidence type="ECO:0000313" key="3">
    <source>
        <dbReference type="EMBL" id="AQG80713.1"/>
    </source>
</evidence>
<evidence type="ECO:0008006" key="5">
    <source>
        <dbReference type="Google" id="ProtNLM"/>
    </source>
</evidence>
<dbReference type="Gene3D" id="1.50.10.10">
    <property type="match status" value="1"/>
</dbReference>
<feature type="chain" id="PRO_5012207854" description="DUF4861 domain-containing protein" evidence="2">
    <location>
        <begin position="18"/>
        <end position="647"/>
    </location>
</feature>
<dbReference type="AlphaFoldDB" id="A0A1P9WZC2"/>
<dbReference type="Pfam" id="PF07470">
    <property type="entry name" value="Glyco_hydro_88"/>
    <property type="match status" value="1"/>
</dbReference>
<keyword evidence="1" id="KW-0378">Hydrolase</keyword>
<dbReference type="GO" id="GO:0005975">
    <property type="term" value="P:carbohydrate metabolic process"/>
    <property type="evidence" value="ECO:0007669"/>
    <property type="project" value="InterPro"/>
</dbReference>
<evidence type="ECO:0000256" key="1">
    <source>
        <dbReference type="ARBA" id="ARBA00022801"/>
    </source>
</evidence>
<proteinExistence type="predicted"/>
<name>A0A1P9WZC2_9BACT</name>
<sequence length="647" mass="70911">MKRLLFWFLLSGTLALAQPTKPVSTSAIANLVLNKGLNTVDMGAYPGSLLMQSMSELAVNQGGPELLSQTLDLFALYKQNRIKGRGSAISYEAGGSGAAYLTYLKKSAVLTEQVATTAEKMMQKQTRSKDGIMTAGWLKDPNEQVFIDMAFAVTPYLLYSGLALNKPAYVDMAVSQTLDLFKILHDPATGLIHQGRGFTGKGSISEDNWSRGNGWGSLALASLVRDLPDAHPRKKDVNALARQFFTAVLKHQNAEGLWHQEMSDPNTFVETSGSGLLLYGLGIAIEKKIISKNKQADFQRGLSGLLAYIGPDGSVGSVCGPCLCPGKGTKADYAQKVGQYNDAHGFGPVVLAFAQALRLGIREVVPTQPPGRYVIPDTTLRKPQTYIRYMPEANGNILWENDRVAFRVYGPPVKDRVSSGIDVWTKSVDYPIIDKWYRQNAAGKEYHQDWGEGCDFFHVGFGRGNGGTAIWQDGKPYISQPYTTHRILRNSPEEIEFELVYAPWEVDGGSAGKYRVSERKTISMTMGTYLFKVISTFETDYKGPLTVGIGISFAGMPEVITNAQTGTLTGWESYLPKNGELGTTVITNPALVQGYATVGKEQFMLVNAKAGQPITYYVGAGWSKSPTIKTKQDWLDYIKNEIPKLSF</sequence>
<dbReference type="PANTHER" id="PTHR33886:SF8">
    <property type="entry name" value="UNSATURATED RHAMNOGALACTURONAN HYDROLASE (EUROFUNG)"/>
    <property type="match status" value="1"/>
</dbReference>
<dbReference type="InterPro" id="IPR032342">
    <property type="entry name" value="DUF4861"/>
</dbReference>
<reference evidence="3 4" key="1">
    <citation type="submission" date="2016-01" db="EMBL/GenBank/DDBJ databases">
        <authorList>
            <person name="Oliw E.H."/>
        </authorList>
    </citation>
    <scope>NUCLEOTIDE SEQUENCE [LARGE SCALE GENOMIC DNA]</scope>
    <source>
        <strain evidence="3 4">DY10</strain>
    </source>
</reference>
<dbReference type="PANTHER" id="PTHR33886">
    <property type="entry name" value="UNSATURATED RHAMNOGALACTURONAN HYDROLASE (EUROFUNG)"/>
    <property type="match status" value="1"/>
</dbReference>
<evidence type="ECO:0000256" key="2">
    <source>
        <dbReference type="SAM" id="SignalP"/>
    </source>
</evidence>
<feature type="signal peptide" evidence="2">
    <location>
        <begin position="1"/>
        <end position="17"/>
    </location>
</feature>
<dbReference type="GO" id="GO:0016787">
    <property type="term" value="F:hydrolase activity"/>
    <property type="evidence" value="ECO:0007669"/>
    <property type="project" value="UniProtKB-KW"/>
</dbReference>
<keyword evidence="4" id="KW-1185">Reference proteome</keyword>
<dbReference type="EMBL" id="CP014263">
    <property type="protein sequence ID" value="AQG80713.1"/>
    <property type="molecule type" value="Genomic_DNA"/>
</dbReference>
<dbReference type="InterPro" id="IPR012341">
    <property type="entry name" value="6hp_glycosidase-like_sf"/>
</dbReference>
<accession>A0A1P9WZC2</accession>
<dbReference type="InterPro" id="IPR010905">
    <property type="entry name" value="Glyco_hydro_88"/>
</dbReference>
<dbReference type="SUPFAM" id="SSF48208">
    <property type="entry name" value="Six-hairpin glycosidases"/>
    <property type="match status" value="1"/>
</dbReference>
<dbReference type="KEGG" id="smon:AWR27_16105"/>